<proteinExistence type="predicted"/>
<reference evidence="2" key="1">
    <citation type="journal article" date="2015" name="Nat. Genet.">
        <title>The genome and transcriptome of the zoonotic hookworm Ancylostoma ceylanicum identify infection-specific gene families.</title>
        <authorList>
            <person name="Schwarz E.M."/>
            <person name="Hu Y."/>
            <person name="Antoshechkin I."/>
            <person name="Miller M.M."/>
            <person name="Sternberg P.W."/>
            <person name="Aroian R.V."/>
        </authorList>
    </citation>
    <scope>NUCLEOTIDE SEQUENCE</scope>
    <source>
        <strain evidence="2">HY135</strain>
    </source>
</reference>
<dbReference type="AlphaFoldDB" id="A0A016W6C2"/>
<feature type="non-terminal residue" evidence="1">
    <location>
        <position position="1"/>
    </location>
</feature>
<dbReference type="EMBL" id="JARK01000946">
    <property type="protein sequence ID" value="EYC34847.1"/>
    <property type="molecule type" value="Genomic_DNA"/>
</dbReference>
<protein>
    <submittedName>
        <fullName evidence="1">Uncharacterized protein</fullName>
    </submittedName>
</protein>
<dbReference type="Proteomes" id="UP000024635">
    <property type="component" value="Unassembled WGS sequence"/>
</dbReference>
<comment type="caution">
    <text evidence="1">The sequence shown here is derived from an EMBL/GenBank/DDBJ whole genome shotgun (WGS) entry which is preliminary data.</text>
</comment>
<gene>
    <name evidence="1" type="primary">Acey_s1347.g3838</name>
    <name evidence="1" type="ORF">Y032_1347g3838</name>
</gene>
<keyword evidence="2" id="KW-1185">Reference proteome</keyword>
<accession>A0A016W6C2</accession>
<sequence length="56" mass="5947">LADLEPGTSVYLLMQNCELSTKNKKGNARPGLLTTVAPQTIVAGPPSVLLSVFRHV</sequence>
<organism evidence="1 2">
    <name type="scientific">Ancylostoma ceylanicum</name>
    <dbReference type="NCBI Taxonomy" id="53326"/>
    <lineage>
        <taxon>Eukaryota</taxon>
        <taxon>Metazoa</taxon>
        <taxon>Ecdysozoa</taxon>
        <taxon>Nematoda</taxon>
        <taxon>Chromadorea</taxon>
        <taxon>Rhabditida</taxon>
        <taxon>Rhabditina</taxon>
        <taxon>Rhabditomorpha</taxon>
        <taxon>Strongyloidea</taxon>
        <taxon>Ancylostomatidae</taxon>
        <taxon>Ancylostomatinae</taxon>
        <taxon>Ancylostoma</taxon>
    </lineage>
</organism>
<evidence type="ECO:0000313" key="1">
    <source>
        <dbReference type="EMBL" id="EYC34847.1"/>
    </source>
</evidence>
<evidence type="ECO:0000313" key="2">
    <source>
        <dbReference type="Proteomes" id="UP000024635"/>
    </source>
</evidence>
<name>A0A016W6C2_9BILA</name>